<evidence type="ECO:0000313" key="13">
    <source>
        <dbReference type="EMBL" id="QSX09701.1"/>
    </source>
</evidence>
<dbReference type="CDD" id="cd00884">
    <property type="entry name" value="beta_CA_cladeB"/>
    <property type="match status" value="1"/>
</dbReference>
<feature type="binding site" evidence="11">
    <location>
        <position position="105"/>
    </location>
    <ligand>
        <name>Zn(2+)</name>
        <dbReference type="ChEBI" id="CHEBI:29105"/>
    </ligand>
</feature>
<comment type="subcellular location">
    <subcellularLocation>
        <location evidence="7">Bacterial microcompartment</location>
    </subcellularLocation>
</comment>
<accession>A0A974XH48</accession>
<evidence type="ECO:0000256" key="7">
    <source>
        <dbReference type="ARBA" id="ARBA00024322"/>
    </source>
</evidence>
<dbReference type="KEGG" id="alka:J0B03_08575"/>
<dbReference type="GO" id="GO:0015976">
    <property type="term" value="P:carbon utilization"/>
    <property type="evidence" value="ECO:0007669"/>
    <property type="project" value="InterPro"/>
</dbReference>
<sequence>MEGYDVEKLLDGITRFRREDFEAHKELFTALGGSQKPHTLFISCSDSRIDPNMITGTKPGELFIIRNIANLVPPYRESDEYLATTSAIEYAVLTLEVENIVVCGHSNCGGCAASMKSEEEMAGLPHTKKWLELMKPVRDKVLERFGEDEPEAREWYMEQGNVVEQLRHLMTFPYIKERVEAGSLILSGWYYIIETGEIFIYDDECGLFNCKN</sequence>
<dbReference type="EMBL" id="CP071444">
    <property type="protein sequence ID" value="QSX09701.1"/>
    <property type="molecule type" value="Genomic_DNA"/>
</dbReference>
<keyword evidence="14" id="KW-1185">Reference proteome</keyword>
<dbReference type="AlphaFoldDB" id="A0A974XH48"/>
<evidence type="ECO:0000256" key="6">
    <source>
        <dbReference type="ARBA" id="ARBA00023239"/>
    </source>
</evidence>
<evidence type="ECO:0000256" key="2">
    <source>
        <dbReference type="ARBA" id="ARBA00012925"/>
    </source>
</evidence>
<dbReference type="Pfam" id="PF00484">
    <property type="entry name" value="Pro_CA"/>
    <property type="match status" value="1"/>
</dbReference>
<dbReference type="FunFam" id="3.40.1050.10:FF:000003">
    <property type="entry name" value="Carbonic anhydrase"/>
    <property type="match status" value="1"/>
</dbReference>
<proteinExistence type="inferred from homology"/>
<evidence type="ECO:0000256" key="5">
    <source>
        <dbReference type="ARBA" id="ARBA00022833"/>
    </source>
</evidence>
<evidence type="ECO:0000256" key="10">
    <source>
        <dbReference type="ARBA" id="ARBA00048348"/>
    </source>
</evidence>
<dbReference type="GO" id="GO:0004089">
    <property type="term" value="F:carbonate dehydratase activity"/>
    <property type="evidence" value="ECO:0007669"/>
    <property type="project" value="UniProtKB-UniRule"/>
</dbReference>
<dbReference type="InterPro" id="IPR045066">
    <property type="entry name" value="Beta_CA_cladeB"/>
</dbReference>
<dbReference type="Proteomes" id="UP000663499">
    <property type="component" value="Chromosome"/>
</dbReference>
<evidence type="ECO:0000256" key="11">
    <source>
        <dbReference type="PIRSR" id="PIRSR601765-1"/>
    </source>
</evidence>
<dbReference type="SUPFAM" id="SSF53056">
    <property type="entry name" value="beta-carbonic anhydrase, cab"/>
    <property type="match status" value="1"/>
</dbReference>
<comment type="function">
    <text evidence="12">Reversible hydration of carbon dioxide.</text>
</comment>
<evidence type="ECO:0000256" key="12">
    <source>
        <dbReference type="RuleBase" id="RU003956"/>
    </source>
</evidence>
<dbReference type="InterPro" id="IPR015892">
    <property type="entry name" value="Carbonic_anhydrase_CS"/>
</dbReference>
<name>A0A974XH48_9FIRM</name>
<keyword evidence="4 11" id="KW-0479">Metal-binding</keyword>
<keyword evidence="5 11" id="KW-0862">Zinc</keyword>
<keyword evidence="8" id="KW-1283">Bacterial microcompartment</keyword>
<dbReference type="SMART" id="SM00947">
    <property type="entry name" value="Pro_CA"/>
    <property type="match status" value="1"/>
</dbReference>
<dbReference type="PANTHER" id="PTHR11002">
    <property type="entry name" value="CARBONIC ANHYDRASE"/>
    <property type="match status" value="1"/>
</dbReference>
<dbReference type="PROSITE" id="PS00705">
    <property type="entry name" value="PROK_CO2_ANHYDRASE_2"/>
    <property type="match status" value="1"/>
</dbReference>
<evidence type="ECO:0000256" key="3">
    <source>
        <dbReference type="ARBA" id="ARBA00014628"/>
    </source>
</evidence>
<feature type="binding site" evidence="11">
    <location>
        <position position="108"/>
    </location>
    <ligand>
        <name>Zn(2+)</name>
        <dbReference type="ChEBI" id="CHEBI:29105"/>
    </ligand>
</feature>
<organism evidence="13 14">
    <name type="scientific">Alkalibacter rhizosphaerae</name>
    <dbReference type="NCBI Taxonomy" id="2815577"/>
    <lineage>
        <taxon>Bacteria</taxon>
        <taxon>Bacillati</taxon>
        <taxon>Bacillota</taxon>
        <taxon>Clostridia</taxon>
        <taxon>Eubacteriales</taxon>
        <taxon>Eubacteriaceae</taxon>
        <taxon>Alkalibacter</taxon>
    </lineage>
</organism>
<evidence type="ECO:0000313" key="14">
    <source>
        <dbReference type="Proteomes" id="UP000663499"/>
    </source>
</evidence>
<dbReference type="InterPro" id="IPR001765">
    <property type="entry name" value="Carbonic_anhydrase"/>
</dbReference>
<protein>
    <recommendedName>
        <fullName evidence="3 12">Carbonic anhydrase</fullName>
        <ecNumber evidence="2 12">4.2.1.1</ecNumber>
    </recommendedName>
    <alternativeName>
        <fullName evidence="9 12">Carbonate dehydratase</fullName>
    </alternativeName>
</protein>
<evidence type="ECO:0000256" key="1">
    <source>
        <dbReference type="ARBA" id="ARBA00006217"/>
    </source>
</evidence>
<gene>
    <name evidence="13" type="ORF">J0B03_08575</name>
</gene>
<evidence type="ECO:0000256" key="9">
    <source>
        <dbReference type="ARBA" id="ARBA00031969"/>
    </source>
</evidence>
<comment type="cofactor">
    <cofactor evidence="11">
        <name>Zn(2+)</name>
        <dbReference type="ChEBI" id="CHEBI:29105"/>
    </cofactor>
    <text evidence="11">Binds 1 zinc ion per subunit.</text>
</comment>
<keyword evidence="6 12" id="KW-0456">Lyase</keyword>
<feature type="binding site" evidence="11">
    <location>
        <position position="44"/>
    </location>
    <ligand>
        <name>Zn(2+)</name>
        <dbReference type="ChEBI" id="CHEBI:29105"/>
    </ligand>
</feature>
<comment type="similarity">
    <text evidence="1 12">Belongs to the beta-class carbonic anhydrase family.</text>
</comment>
<evidence type="ECO:0000256" key="4">
    <source>
        <dbReference type="ARBA" id="ARBA00022723"/>
    </source>
</evidence>
<dbReference type="PANTHER" id="PTHR11002:SF76">
    <property type="entry name" value="CARBONIC ANHYDRASE"/>
    <property type="match status" value="1"/>
</dbReference>
<feature type="binding site" evidence="11">
    <location>
        <position position="46"/>
    </location>
    <ligand>
        <name>Zn(2+)</name>
        <dbReference type="ChEBI" id="CHEBI:29105"/>
    </ligand>
</feature>
<reference evidence="13" key="1">
    <citation type="submission" date="2021-03" db="EMBL/GenBank/DDBJ databases">
        <title>Alkalibacter marinus sp. nov., isolated from tidal flat sediment.</title>
        <authorList>
            <person name="Namirimu T."/>
            <person name="Yang J.-A."/>
            <person name="Yang S.-H."/>
            <person name="Kim Y.-J."/>
            <person name="Kwon K.K."/>
        </authorList>
    </citation>
    <scope>NUCLEOTIDE SEQUENCE</scope>
    <source>
        <strain evidence="13">ES005</strain>
    </source>
</reference>
<dbReference type="PROSITE" id="PS00704">
    <property type="entry name" value="PROK_CO2_ANHYDRASE_1"/>
    <property type="match status" value="1"/>
</dbReference>
<dbReference type="GO" id="GO:0008270">
    <property type="term" value="F:zinc ion binding"/>
    <property type="evidence" value="ECO:0007669"/>
    <property type="project" value="UniProtKB-UniRule"/>
</dbReference>
<dbReference type="GO" id="GO:0031470">
    <property type="term" value="C:carboxysome"/>
    <property type="evidence" value="ECO:0007669"/>
    <property type="project" value="UniProtKB-ARBA"/>
</dbReference>
<comment type="catalytic activity">
    <reaction evidence="10 12">
        <text>hydrogencarbonate + H(+) = CO2 + H2O</text>
        <dbReference type="Rhea" id="RHEA:10748"/>
        <dbReference type="ChEBI" id="CHEBI:15377"/>
        <dbReference type="ChEBI" id="CHEBI:15378"/>
        <dbReference type="ChEBI" id="CHEBI:16526"/>
        <dbReference type="ChEBI" id="CHEBI:17544"/>
        <dbReference type="EC" id="4.2.1.1"/>
    </reaction>
</comment>
<dbReference type="InterPro" id="IPR036874">
    <property type="entry name" value="Carbonic_anhydrase_sf"/>
</dbReference>
<evidence type="ECO:0000256" key="8">
    <source>
        <dbReference type="ARBA" id="ARBA00024446"/>
    </source>
</evidence>
<dbReference type="EC" id="4.2.1.1" evidence="2 12"/>
<dbReference type="Gene3D" id="3.40.1050.10">
    <property type="entry name" value="Carbonic anhydrase"/>
    <property type="match status" value="1"/>
</dbReference>